<dbReference type="GO" id="GO:0003677">
    <property type="term" value="F:DNA binding"/>
    <property type="evidence" value="ECO:0007669"/>
    <property type="project" value="InterPro"/>
</dbReference>
<reference evidence="2 3" key="1">
    <citation type="submission" date="2017-03" db="EMBL/GenBank/DDBJ databases">
        <title>Draft genome sequence of Streptomyces scabrisporus NF3, endophyte isolated from Amphipterygium adstringens.</title>
        <authorList>
            <person name="Vazquez M."/>
            <person name="Ceapa C.D."/>
            <person name="Rodriguez Luna D."/>
            <person name="Sanchez Esquivel S."/>
        </authorList>
    </citation>
    <scope>NUCLEOTIDE SEQUENCE [LARGE SCALE GENOMIC DNA]</scope>
    <source>
        <strain evidence="2 3">NF3</strain>
    </source>
</reference>
<dbReference type="STRING" id="159449.B4N89_07900"/>
<evidence type="ECO:0000313" key="2">
    <source>
        <dbReference type="EMBL" id="OPC84879.1"/>
    </source>
</evidence>
<accession>A0A1T3P715</accession>
<dbReference type="Proteomes" id="UP000190037">
    <property type="component" value="Unassembled WGS sequence"/>
</dbReference>
<protein>
    <submittedName>
        <fullName evidence="2">Uncharacterized protein</fullName>
    </submittedName>
</protein>
<dbReference type="OrthoDB" id="3295034at2"/>
<name>A0A1T3P715_9ACTN</name>
<proteinExistence type="predicted"/>
<dbReference type="EMBL" id="MWQN01000001">
    <property type="protein sequence ID" value="OPC84879.1"/>
    <property type="molecule type" value="Genomic_DNA"/>
</dbReference>
<keyword evidence="3" id="KW-1185">Reference proteome</keyword>
<gene>
    <name evidence="2" type="ORF">B4N89_07900</name>
</gene>
<dbReference type="InterPro" id="IPR003477">
    <property type="entry name" value="PemK-like"/>
</dbReference>
<dbReference type="SUPFAM" id="SSF50118">
    <property type="entry name" value="Cell growth inhibitor/plasmid maintenance toxic component"/>
    <property type="match status" value="1"/>
</dbReference>
<dbReference type="Pfam" id="PF02452">
    <property type="entry name" value="PemK_toxin"/>
    <property type="match status" value="1"/>
</dbReference>
<organism evidence="2 3">
    <name type="scientific">Embleya scabrispora</name>
    <dbReference type="NCBI Taxonomy" id="159449"/>
    <lineage>
        <taxon>Bacteria</taxon>
        <taxon>Bacillati</taxon>
        <taxon>Actinomycetota</taxon>
        <taxon>Actinomycetes</taxon>
        <taxon>Kitasatosporales</taxon>
        <taxon>Streptomycetaceae</taxon>
        <taxon>Embleya</taxon>
    </lineage>
</organism>
<evidence type="ECO:0000256" key="1">
    <source>
        <dbReference type="SAM" id="MobiDB-lite"/>
    </source>
</evidence>
<dbReference type="AlphaFoldDB" id="A0A1T3P715"/>
<comment type="caution">
    <text evidence="2">The sequence shown here is derived from an EMBL/GenBank/DDBJ whole genome shotgun (WGS) entry which is preliminary data.</text>
</comment>
<evidence type="ECO:0000313" key="3">
    <source>
        <dbReference type="Proteomes" id="UP000190037"/>
    </source>
</evidence>
<dbReference type="RefSeq" id="WP_078979189.1">
    <property type="nucleotide sequence ID" value="NZ_MWQN01000001.1"/>
</dbReference>
<feature type="region of interest" description="Disordered" evidence="1">
    <location>
        <begin position="33"/>
        <end position="52"/>
    </location>
</feature>
<sequence length="163" mass="18433">MVKFTFREIRRWLRGETGRSRLWWRISGPPTRPWSGAPGRSAGPWGRTPIPSPRPREWAPELPWPGEVWWALVPFAEVAGAKDRPCLVLSVQGDVALVAKITSRYHPAASGLIPLPPGSVDDRQGRQSYVDAREHRYVAFSDFRRCAGSVPPTVWHQVHRNVP</sequence>